<keyword evidence="3" id="KW-1185">Reference proteome</keyword>
<dbReference type="Proteomes" id="UP001447374">
    <property type="component" value="Unassembled WGS sequence"/>
</dbReference>
<name>A0ABV1PJA3_9ENTR</name>
<gene>
    <name evidence="2" type="ORF">ABQG75_04120</name>
</gene>
<accession>A0ABV1PJA3</accession>
<comment type="caution">
    <text evidence="2">The sequence shown here is derived from an EMBL/GenBank/DDBJ whole genome shotgun (WGS) entry which is preliminary data.</text>
</comment>
<organism evidence="2 3">
    <name type="scientific">Franconibacter daqui</name>
    <dbReference type="NCBI Taxonomy" id="2047724"/>
    <lineage>
        <taxon>Bacteria</taxon>
        <taxon>Pseudomonadati</taxon>
        <taxon>Pseudomonadota</taxon>
        <taxon>Gammaproteobacteria</taxon>
        <taxon>Enterobacterales</taxon>
        <taxon>Enterobacteriaceae</taxon>
        <taxon>Franconibacter</taxon>
    </lineage>
</organism>
<evidence type="ECO:0000313" key="2">
    <source>
        <dbReference type="EMBL" id="MER0124924.1"/>
    </source>
</evidence>
<feature type="signal peptide" evidence="1">
    <location>
        <begin position="1"/>
        <end position="23"/>
    </location>
</feature>
<evidence type="ECO:0000256" key="1">
    <source>
        <dbReference type="SAM" id="SignalP"/>
    </source>
</evidence>
<evidence type="ECO:0000313" key="3">
    <source>
        <dbReference type="Proteomes" id="UP001447374"/>
    </source>
</evidence>
<keyword evidence="1" id="KW-0732">Signal</keyword>
<reference evidence="2 3" key="1">
    <citation type="submission" date="2024-06" db="EMBL/GenBank/DDBJ databases">
        <title>Fanconibacter daqui strain Q02 whole shotgun sequencing project.</title>
        <authorList>
            <person name="Rodrigues J.W.A."/>
            <person name="Viana L.C."/>
            <person name="Vieira E.C."/>
            <person name="Souza F.O.L."/>
            <person name="Alegria O.C."/>
            <person name="Patroca S."/>
            <person name="Cruz A.C.R."/>
            <person name="Nunes A.R.C."/>
        </authorList>
    </citation>
    <scope>NUCLEOTIDE SEQUENCE [LARGE SCALE GENOMIC DNA]</scope>
    <source>
        <strain evidence="2 3">Q02</strain>
    </source>
</reference>
<proteinExistence type="predicted"/>
<protein>
    <submittedName>
        <fullName evidence="2">Copper-binding protein</fullName>
    </submittedName>
</protein>
<dbReference type="Pfam" id="PF11604">
    <property type="entry name" value="CusF_Ec"/>
    <property type="match status" value="1"/>
</dbReference>
<dbReference type="InterPro" id="IPR021647">
    <property type="entry name" value="CusF_Ec"/>
</dbReference>
<dbReference type="InterPro" id="IPR042230">
    <property type="entry name" value="CusF_sf"/>
</dbReference>
<dbReference type="RefSeq" id="WP_053116092.1">
    <property type="nucleotide sequence ID" value="NZ_JBEHGX010000001.1"/>
</dbReference>
<feature type="chain" id="PRO_5045846576" evidence="1">
    <location>
        <begin position="24"/>
        <end position="108"/>
    </location>
</feature>
<dbReference type="EMBL" id="JBEHGX010000001">
    <property type="protein sequence ID" value="MER0124924.1"/>
    <property type="molecule type" value="Genomic_DNA"/>
</dbReference>
<sequence length="108" mass="11262">MSRLLLCVLLAAVAALTSFSAFTAPHHDMHQMASADAPVYASQGIVKKADAQSVAIAHQAIPALNWPPMTMTFAQPATPVALKPGDAVAFTFRQTAGGYQLLSATPAK</sequence>
<dbReference type="Gene3D" id="2.40.50.320">
    <property type="entry name" value="Copper binding periplasmic protein CusF"/>
    <property type="match status" value="1"/>
</dbReference>